<dbReference type="PANTHER" id="PTHR42793:SF1">
    <property type="entry name" value="PEPTIDYL-LYSINE N-ACETYLTRANSFERASE PATZ"/>
    <property type="match status" value="1"/>
</dbReference>
<feature type="domain" description="ATP-grasp" evidence="3">
    <location>
        <begin position="502"/>
        <end position="553"/>
    </location>
</feature>
<dbReference type="InterPro" id="IPR016102">
    <property type="entry name" value="Succinyl-CoA_synth-like"/>
</dbReference>
<sequence length="714" mass="74251">MTTTLAAAAARSGIGRLLHPRSVAIVGASATPGALGASVLGNLERNGFAGAIHLINPKRSEIGGRPCLPSVGDLPEGVDVAVLAIPQPFVLETVRALAARQVGAAVIFSAGFAEAGEEGQAQQREIARIAAESGMVIEGPNCLGCINYRARVPLTFVEVDIAARTAETVRPSIGIVSQSGAMMTVLCTVLGSRQLPLSYAVSTGNEAASHAEDYVDHLVADEATRVIALIVEQFRQPQRILVAVARARGLGKPVVLLHPGKSSAARESAATHTGALAGDYALMRTKLLRAGAIFAETLEELGDIAEIAIRCPVLPSPGVAVVGESGAFKALSLDLAEELGLPLPVATDADSPALRQALPPFVGVSNPLDLTAQGLVDPDLYFRTLDALFGDARFATLIVGLIQGDPVTSTIKMPPVLRAVRELRPAKPVIIAGLDEGAQVPPAFIAEMRELGIPYFPSTERAFRAVQRLCAFATRSFARTEAPALSLALPAHRTVVPEYEAKQLLAQAGIAFAPGRLATSADEAVAAADTLGYPVALKAQAAALSHKSDAGGVILNIDSAEALRQAWARLYGNVARYDSRIVLDGALVEAMGRRGLELIVGARNDPQWGPAILIGLGGVTAEVLHDVRLLDADLTADEVVHELGQLKAAALLHGFRGAPPCDLAAVADLVVRLGQVLRGMPAIREIDLNPVVVHPAGQGVVALDALLLIDAASG</sequence>
<dbReference type="Pfam" id="PF13607">
    <property type="entry name" value="Succ_CoA_lig"/>
    <property type="match status" value="1"/>
</dbReference>
<dbReference type="FunFam" id="3.30.1490.20:FF:000020">
    <property type="entry name" value="Protein lysine acetyltransferase"/>
    <property type="match status" value="1"/>
</dbReference>
<accession>A0A7V8JPL5</accession>
<dbReference type="SMART" id="SM00881">
    <property type="entry name" value="CoA_binding"/>
    <property type="match status" value="1"/>
</dbReference>
<dbReference type="InterPro" id="IPR032875">
    <property type="entry name" value="Succ_CoA_lig_flav_dom"/>
</dbReference>
<dbReference type="EMBL" id="WNDQ01000038">
    <property type="protein sequence ID" value="KAF1020271.1"/>
    <property type="molecule type" value="Genomic_DNA"/>
</dbReference>
<dbReference type="Proteomes" id="UP000461670">
    <property type="component" value="Unassembled WGS sequence"/>
</dbReference>
<dbReference type="Gene3D" id="3.40.50.261">
    <property type="entry name" value="Succinyl-CoA synthetase domains"/>
    <property type="match status" value="2"/>
</dbReference>
<dbReference type="GO" id="GO:0016740">
    <property type="term" value="F:transferase activity"/>
    <property type="evidence" value="ECO:0007669"/>
    <property type="project" value="UniProtKB-KW"/>
</dbReference>
<comment type="caution">
    <text evidence="4">The sequence shown here is derived from an EMBL/GenBank/DDBJ whole genome shotgun (WGS) entry which is preliminary data.</text>
</comment>
<comment type="similarity">
    <text evidence="1">In the N-terminal section; belongs to the acetate CoA ligase alpha subunit family.</text>
</comment>
<organism evidence="4 5">
    <name type="scientific">Paracidovorax wautersii</name>
    <dbReference type="NCBI Taxonomy" id="1177982"/>
    <lineage>
        <taxon>Bacteria</taxon>
        <taxon>Pseudomonadati</taxon>
        <taxon>Pseudomonadota</taxon>
        <taxon>Betaproteobacteria</taxon>
        <taxon>Burkholderiales</taxon>
        <taxon>Comamonadaceae</taxon>
        <taxon>Paracidovorax</taxon>
    </lineage>
</organism>
<dbReference type="Gene3D" id="3.40.50.720">
    <property type="entry name" value="NAD(P)-binding Rossmann-like Domain"/>
    <property type="match status" value="1"/>
</dbReference>
<keyword evidence="2" id="KW-0067">ATP-binding</keyword>
<evidence type="ECO:0000256" key="2">
    <source>
        <dbReference type="PROSITE-ProRule" id="PRU00409"/>
    </source>
</evidence>
<dbReference type="InterPro" id="IPR036291">
    <property type="entry name" value="NAD(P)-bd_dom_sf"/>
</dbReference>
<dbReference type="AlphaFoldDB" id="A0A7V8JPL5"/>
<evidence type="ECO:0000313" key="5">
    <source>
        <dbReference type="Proteomes" id="UP000461670"/>
    </source>
</evidence>
<dbReference type="GO" id="GO:0046872">
    <property type="term" value="F:metal ion binding"/>
    <property type="evidence" value="ECO:0007669"/>
    <property type="project" value="InterPro"/>
</dbReference>
<name>A0A7V8JPL5_9BURK</name>
<dbReference type="PROSITE" id="PS50975">
    <property type="entry name" value="ATP_GRASP"/>
    <property type="match status" value="1"/>
</dbReference>
<evidence type="ECO:0000313" key="4">
    <source>
        <dbReference type="EMBL" id="KAF1020271.1"/>
    </source>
</evidence>
<gene>
    <name evidence="4" type="primary">pat</name>
    <name evidence="4" type="ORF">GAK30_02603</name>
</gene>
<dbReference type="SUPFAM" id="SSF51735">
    <property type="entry name" value="NAD(P)-binding Rossmann-fold domains"/>
    <property type="match status" value="1"/>
</dbReference>
<dbReference type="InterPro" id="IPR013815">
    <property type="entry name" value="ATP_grasp_subdomain_1"/>
</dbReference>
<protein>
    <submittedName>
        <fullName evidence="4">Protein lysine acetyltransferase Pat</fullName>
    </submittedName>
</protein>
<dbReference type="SUPFAM" id="SSF56059">
    <property type="entry name" value="Glutathione synthetase ATP-binding domain-like"/>
    <property type="match status" value="1"/>
</dbReference>
<dbReference type="Gene3D" id="3.30.470.20">
    <property type="entry name" value="ATP-grasp fold, B domain"/>
    <property type="match status" value="1"/>
</dbReference>
<proteinExistence type="inferred from homology"/>
<dbReference type="Pfam" id="PF13549">
    <property type="entry name" value="ATP-grasp_5"/>
    <property type="match status" value="1"/>
</dbReference>
<dbReference type="InterPro" id="IPR003781">
    <property type="entry name" value="CoA-bd"/>
</dbReference>
<dbReference type="Pfam" id="PF13380">
    <property type="entry name" value="CoA_binding_2"/>
    <property type="match status" value="1"/>
</dbReference>
<dbReference type="PANTHER" id="PTHR42793">
    <property type="entry name" value="COA BINDING DOMAIN CONTAINING PROTEIN"/>
    <property type="match status" value="1"/>
</dbReference>
<dbReference type="GO" id="GO:0005524">
    <property type="term" value="F:ATP binding"/>
    <property type="evidence" value="ECO:0007669"/>
    <property type="project" value="UniProtKB-UniRule"/>
</dbReference>
<dbReference type="SUPFAM" id="SSF52210">
    <property type="entry name" value="Succinyl-CoA synthetase domains"/>
    <property type="match status" value="2"/>
</dbReference>
<reference evidence="5" key="1">
    <citation type="journal article" date="2020" name="MBio">
        <title>Horizontal gene transfer to a defensive symbiont with a reduced genome amongst a multipartite beetle microbiome.</title>
        <authorList>
            <person name="Waterworth S.C."/>
            <person name="Florez L.V."/>
            <person name="Rees E.R."/>
            <person name="Hertweck C."/>
            <person name="Kaltenpoth M."/>
            <person name="Kwan J.C."/>
        </authorList>
    </citation>
    <scope>NUCLEOTIDE SEQUENCE [LARGE SCALE GENOMIC DNA]</scope>
</reference>
<keyword evidence="2" id="KW-0547">Nucleotide-binding</keyword>
<evidence type="ECO:0000256" key="1">
    <source>
        <dbReference type="ARBA" id="ARBA00060888"/>
    </source>
</evidence>
<evidence type="ECO:0000259" key="3">
    <source>
        <dbReference type="PROSITE" id="PS50975"/>
    </source>
</evidence>
<keyword evidence="4" id="KW-0808">Transferase</keyword>
<dbReference type="Gene3D" id="3.30.1490.20">
    <property type="entry name" value="ATP-grasp fold, A domain"/>
    <property type="match status" value="1"/>
</dbReference>
<dbReference type="InterPro" id="IPR011761">
    <property type="entry name" value="ATP-grasp"/>
</dbReference>